<dbReference type="AlphaFoldDB" id="A0A1I3TBH7"/>
<feature type="transmembrane region" description="Helical" evidence="6">
    <location>
        <begin position="164"/>
        <end position="187"/>
    </location>
</feature>
<feature type="transmembrane region" description="Helical" evidence="6">
    <location>
        <begin position="356"/>
        <end position="381"/>
    </location>
</feature>
<organism evidence="7 8">
    <name type="scientific">Halobacillus dabanensis</name>
    <dbReference type="NCBI Taxonomy" id="240302"/>
    <lineage>
        <taxon>Bacteria</taxon>
        <taxon>Bacillati</taxon>
        <taxon>Bacillota</taxon>
        <taxon>Bacilli</taxon>
        <taxon>Bacillales</taxon>
        <taxon>Bacillaceae</taxon>
        <taxon>Halobacillus</taxon>
    </lineage>
</organism>
<name>A0A1I3TBH7_HALDA</name>
<dbReference type="Pfam" id="PF02133">
    <property type="entry name" value="Transp_cyt_pur"/>
    <property type="match status" value="1"/>
</dbReference>
<comment type="similarity">
    <text evidence="2">Belongs to the purine-cytosine permease (2.A.39) family.</text>
</comment>
<feature type="transmembrane region" description="Helical" evidence="6">
    <location>
        <begin position="55"/>
        <end position="81"/>
    </location>
</feature>
<gene>
    <name evidence="7" type="ORF">SAMN04487936_103262</name>
</gene>
<dbReference type="GO" id="GO:0015205">
    <property type="term" value="F:nucleobase transmembrane transporter activity"/>
    <property type="evidence" value="ECO:0007669"/>
    <property type="project" value="TreeGrafter"/>
</dbReference>
<dbReference type="RefSeq" id="WP_075035863.1">
    <property type="nucleotide sequence ID" value="NZ_FOSB01000003.1"/>
</dbReference>
<dbReference type="STRING" id="240302.BN982_03327"/>
<evidence type="ECO:0000256" key="2">
    <source>
        <dbReference type="ARBA" id="ARBA00008974"/>
    </source>
</evidence>
<dbReference type="CDD" id="cd10323">
    <property type="entry name" value="SLC-NCS1sbd"/>
    <property type="match status" value="1"/>
</dbReference>
<feature type="transmembrane region" description="Helical" evidence="6">
    <location>
        <begin position="402"/>
        <end position="419"/>
    </location>
</feature>
<evidence type="ECO:0000256" key="4">
    <source>
        <dbReference type="ARBA" id="ARBA00022989"/>
    </source>
</evidence>
<evidence type="ECO:0000256" key="1">
    <source>
        <dbReference type="ARBA" id="ARBA00004141"/>
    </source>
</evidence>
<dbReference type="InterPro" id="IPR045225">
    <property type="entry name" value="Uracil/uridine/allantoin_perm"/>
</dbReference>
<evidence type="ECO:0000313" key="8">
    <source>
        <dbReference type="Proteomes" id="UP000183557"/>
    </source>
</evidence>
<dbReference type="eggNOG" id="COG1953">
    <property type="taxonomic scope" value="Bacteria"/>
</dbReference>
<feature type="transmembrane region" description="Helical" evidence="6">
    <location>
        <begin position="331"/>
        <end position="350"/>
    </location>
</feature>
<feature type="transmembrane region" description="Helical" evidence="6">
    <location>
        <begin position="93"/>
        <end position="117"/>
    </location>
</feature>
<keyword evidence="3 6" id="KW-0812">Transmembrane</keyword>
<evidence type="ECO:0000313" key="7">
    <source>
        <dbReference type="EMBL" id="SFJ66847.1"/>
    </source>
</evidence>
<dbReference type="InterPro" id="IPR001248">
    <property type="entry name" value="Pur-cyt_permease"/>
</dbReference>
<proteinExistence type="inferred from homology"/>
<dbReference type="PANTHER" id="PTHR30618:SF0">
    <property type="entry name" value="PURINE-URACIL PERMEASE NCS1"/>
    <property type="match status" value="1"/>
</dbReference>
<feature type="transmembrane region" description="Helical" evidence="6">
    <location>
        <begin position="425"/>
        <end position="442"/>
    </location>
</feature>
<keyword evidence="5 6" id="KW-0472">Membrane</keyword>
<evidence type="ECO:0000256" key="6">
    <source>
        <dbReference type="SAM" id="Phobius"/>
    </source>
</evidence>
<feature type="transmembrane region" description="Helical" evidence="6">
    <location>
        <begin position="129"/>
        <end position="152"/>
    </location>
</feature>
<dbReference type="Proteomes" id="UP000183557">
    <property type="component" value="Unassembled WGS sequence"/>
</dbReference>
<protein>
    <submittedName>
        <fullName evidence="7">Nucleobase:cation symporter-1, NCS1 family</fullName>
    </submittedName>
</protein>
<sequence>MDNKKTNHLMSPDLMPIPHSEKKISTLGFTFMWVGMAVVLAAFAIGGAGVQEISLIWVVLGTLLGTILIGLAITVTADIGIEHGISFPVYMRAPFGTIGTHFPSVVRGVAASMWFGINTFFGSTAINGILNILIGFDNWFVCYILFALFQLFNTALGIKAVEKFADLAAPIIILIGVWMYFTLAGTATEQGRDVWSWVESPVTGGAAFTAFVVVVVGNMGYWATLAADISSISRFIKAPKHERNWIKRNKGALVGSLVALPLTQTFIVVLGAVSYIAVSNFDPVVALQESASGLVLGILLLMIVLAQWSTNVSANIVPAATIFSNVGGPKLPFWAGVFIAGLVGTVIQPWSVFNLLIPVLLIAAAILSVIVGIIFADYYLLRKRRMNVYDLYKQGGQFRYDGGINWAGIISWVIGSVFAYTFSTYSFFVGFGIGALCYYLLAKHWYFKKHPQAEIDNPSDEEYLGITVGRDWVVGERFVEEKLGKKTGTEGPTQKIDA</sequence>
<accession>A0A1I3TBH7</accession>
<comment type="subcellular location">
    <subcellularLocation>
        <location evidence="1">Membrane</location>
        <topology evidence="1">Multi-pass membrane protein</topology>
    </subcellularLocation>
</comment>
<evidence type="ECO:0000256" key="3">
    <source>
        <dbReference type="ARBA" id="ARBA00022692"/>
    </source>
</evidence>
<keyword evidence="8" id="KW-1185">Reference proteome</keyword>
<dbReference type="OrthoDB" id="9780088at2"/>
<keyword evidence="4 6" id="KW-1133">Transmembrane helix</keyword>
<feature type="transmembrane region" description="Helical" evidence="6">
    <location>
        <begin position="290"/>
        <end position="310"/>
    </location>
</feature>
<dbReference type="GO" id="GO:0005886">
    <property type="term" value="C:plasma membrane"/>
    <property type="evidence" value="ECO:0007669"/>
    <property type="project" value="TreeGrafter"/>
</dbReference>
<reference evidence="8" key="1">
    <citation type="submission" date="2016-10" db="EMBL/GenBank/DDBJ databases">
        <authorList>
            <person name="Varghese N."/>
            <person name="Submissions S."/>
        </authorList>
    </citation>
    <scope>NUCLEOTIDE SEQUENCE [LARGE SCALE GENOMIC DNA]</scope>
    <source>
        <strain evidence="8">CGMCC 1.3704</strain>
    </source>
</reference>
<feature type="transmembrane region" description="Helical" evidence="6">
    <location>
        <begin position="207"/>
        <end position="230"/>
    </location>
</feature>
<feature type="transmembrane region" description="Helical" evidence="6">
    <location>
        <begin position="251"/>
        <end position="278"/>
    </location>
</feature>
<dbReference type="EMBL" id="FOSB01000003">
    <property type="protein sequence ID" value="SFJ66847.1"/>
    <property type="molecule type" value="Genomic_DNA"/>
</dbReference>
<dbReference type="Gene3D" id="1.10.4160.10">
    <property type="entry name" value="Hydantoin permease"/>
    <property type="match status" value="1"/>
</dbReference>
<evidence type="ECO:0000256" key="5">
    <source>
        <dbReference type="ARBA" id="ARBA00023136"/>
    </source>
</evidence>
<dbReference type="PANTHER" id="PTHR30618">
    <property type="entry name" value="NCS1 FAMILY PURINE/PYRIMIDINE TRANSPORTER"/>
    <property type="match status" value="1"/>
</dbReference>
<feature type="transmembrane region" description="Helical" evidence="6">
    <location>
        <begin position="24"/>
        <end position="49"/>
    </location>
</feature>